<dbReference type="RefSeq" id="XP_004486475.1">
    <property type="nucleotide sequence ID" value="XM_004486418.3"/>
</dbReference>
<dbReference type="PANTHER" id="PTHR10219">
    <property type="entry name" value="GLYCOLIPID TRANSFER PROTEIN-RELATED"/>
    <property type="match status" value="1"/>
</dbReference>
<feature type="domain" description="Glycolipid transfer protein" evidence="4">
    <location>
        <begin position="82"/>
        <end position="218"/>
    </location>
</feature>
<sequence>MASNNEQHGQQRNVFKAGCGLLTCFSATARKEQQQMTHDHVDNNTEEIIRRRSRAAVDEKPLCKIADAFKELANVVISENVIEVAAFSRACSFVAPLFGSVGFHFQFIEMDYVTKVNDIAEASKSFKTLQSMVDQDVQTNSVRNQGSHSRNLLKIKRGLDFLKVLFEQVLLTEGNSIREAISKAYTQIFNSYHGWALRKAVSVRLHYIPTKQQLYRNLRTDESEARVLMQTYISASLHLLQYIEKIFLERELGIDW</sequence>
<dbReference type="PANTHER" id="PTHR10219:SF43">
    <property type="entry name" value="GLYCOLIPID TRANSFER PROTEIN DOMAIN-CONTAINING PROTEIN"/>
    <property type="match status" value="1"/>
</dbReference>
<dbReference type="InterPro" id="IPR036497">
    <property type="entry name" value="GLTP_sf"/>
</dbReference>
<comment type="similarity">
    <text evidence="1">Belongs to the GLTP family.</text>
</comment>
<dbReference type="SMR" id="A0A1S2XAT4"/>
<reference evidence="5" key="1">
    <citation type="journal article" date="2013" name="Nat. Biotechnol.">
        <title>Draft genome sequence of chickpea (Cicer arietinum) provides a resource for trait improvement.</title>
        <authorList>
            <person name="Varshney R.K."/>
            <person name="Song C."/>
            <person name="Saxena R.K."/>
            <person name="Azam S."/>
            <person name="Yu S."/>
            <person name="Sharpe A.G."/>
            <person name="Cannon S."/>
            <person name="Baek J."/>
            <person name="Rosen B.D."/>
            <person name="Tar'an B."/>
            <person name="Millan T."/>
            <person name="Zhang X."/>
            <person name="Ramsay L.D."/>
            <person name="Iwata A."/>
            <person name="Wang Y."/>
            <person name="Nelson W."/>
            <person name="Farmer A.D."/>
            <person name="Gaur P.M."/>
            <person name="Soderlund C."/>
            <person name="Penmetsa R.V."/>
            <person name="Xu C."/>
            <person name="Bharti A.K."/>
            <person name="He W."/>
            <person name="Winter P."/>
            <person name="Zhao S."/>
            <person name="Hane J.K."/>
            <person name="Carrasquilla-Garcia N."/>
            <person name="Condie J.A."/>
            <person name="Upadhyaya H.D."/>
            <person name="Luo M.C."/>
            <person name="Thudi M."/>
            <person name="Gowda C.L."/>
            <person name="Singh N.P."/>
            <person name="Lichtenzveig J."/>
            <person name="Gali K.K."/>
            <person name="Rubio J."/>
            <person name="Nadarajan N."/>
            <person name="Dolezel J."/>
            <person name="Bansal K.C."/>
            <person name="Xu X."/>
            <person name="Edwards D."/>
            <person name="Zhang G."/>
            <person name="Kahl G."/>
            <person name="Gil J."/>
            <person name="Singh K.B."/>
            <person name="Datta S.K."/>
            <person name="Jackson S.A."/>
            <person name="Wang J."/>
            <person name="Cook D.R."/>
        </authorList>
    </citation>
    <scope>NUCLEOTIDE SEQUENCE [LARGE SCALE GENOMIC DNA]</scope>
    <source>
        <strain evidence="5">cv. CDC Frontier</strain>
    </source>
</reference>
<evidence type="ECO:0000313" key="6">
    <source>
        <dbReference type="RefSeq" id="XP_004486475.1"/>
    </source>
</evidence>
<keyword evidence="5" id="KW-1185">Reference proteome</keyword>
<dbReference type="KEGG" id="cam:101502903"/>
<protein>
    <submittedName>
        <fullName evidence="6">Accelerated cell death 11-like</fullName>
    </submittedName>
</protein>
<dbReference type="OrthoDB" id="116883at2759"/>
<dbReference type="Proteomes" id="UP000087171">
    <property type="component" value="Chromosome Ca1"/>
</dbReference>
<dbReference type="Gene3D" id="1.10.3520.10">
    <property type="entry name" value="Glycolipid transfer protein"/>
    <property type="match status" value="1"/>
</dbReference>
<evidence type="ECO:0000256" key="2">
    <source>
        <dbReference type="ARBA" id="ARBA00022448"/>
    </source>
</evidence>
<organism evidence="5 6">
    <name type="scientific">Cicer arietinum</name>
    <name type="common">Chickpea</name>
    <name type="synonym">Garbanzo</name>
    <dbReference type="NCBI Taxonomy" id="3827"/>
    <lineage>
        <taxon>Eukaryota</taxon>
        <taxon>Viridiplantae</taxon>
        <taxon>Streptophyta</taxon>
        <taxon>Embryophyta</taxon>
        <taxon>Tracheophyta</taxon>
        <taxon>Spermatophyta</taxon>
        <taxon>Magnoliopsida</taxon>
        <taxon>eudicotyledons</taxon>
        <taxon>Gunneridae</taxon>
        <taxon>Pentapetalae</taxon>
        <taxon>rosids</taxon>
        <taxon>fabids</taxon>
        <taxon>Fabales</taxon>
        <taxon>Fabaceae</taxon>
        <taxon>Papilionoideae</taxon>
        <taxon>50 kb inversion clade</taxon>
        <taxon>NPAAA clade</taxon>
        <taxon>Hologalegina</taxon>
        <taxon>IRL clade</taxon>
        <taxon>Cicereae</taxon>
        <taxon>Cicer</taxon>
    </lineage>
</organism>
<dbReference type="InterPro" id="IPR014830">
    <property type="entry name" value="Glycolipid_transfer_prot_dom"/>
</dbReference>
<dbReference type="GeneID" id="101502903"/>
<dbReference type="GO" id="GO:1902388">
    <property type="term" value="F:ceramide 1-phosphate transfer activity"/>
    <property type="evidence" value="ECO:0007669"/>
    <property type="project" value="TreeGrafter"/>
</dbReference>
<evidence type="ECO:0000256" key="3">
    <source>
        <dbReference type="ARBA" id="ARBA00023055"/>
    </source>
</evidence>
<dbReference type="GO" id="GO:0016020">
    <property type="term" value="C:membrane"/>
    <property type="evidence" value="ECO:0007669"/>
    <property type="project" value="TreeGrafter"/>
</dbReference>
<dbReference type="FunFam" id="1.10.3520.10:FF:000005">
    <property type="entry name" value="Accelerated cell death 11"/>
    <property type="match status" value="1"/>
</dbReference>
<gene>
    <name evidence="6" type="primary">LOC101502903</name>
</gene>
<evidence type="ECO:0000256" key="1">
    <source>
        <dbReference type="ARBA" id="ARBA00007148"/>
    </source>
</evidence>
<dbReference type="AlphaFoldDB" id="A0A1S2XAT4"/>
<name>A0A1S2XAT4_CICAR</name>
<keyword evidence="3" id="KW-0445">Lipid transport</keyword>
<dbReference type="PaxDb" id="3827-XP_004486475.1"/>
<accession>A0A1S2XAT4</accession>
<dbReference type="GO" id="GO:1902387">
    <property type="term" value="F:ceramide 1-phosphate binding"/>
    <property type="evidence" value="ECO:0007669"/>
    <property type="project" value="TreeGrafter"/>
</dbReference>
<evidence type="ECO:0000259" key="4">
    <source>
        <dbReference type="Pfam" id="PF08718"/>
    </source>
</evidence>
<evidence type="ECO:0000313" key="5">
    <source>
        <dbReference type="Proteomes" id="UP000087171"/>
    </source>
</evidence>
<dbReference type="GO" id="GO:0005829">
    <property type="term" value="C:cytosol"/>
    <property type="evidence" value="ECO:0007669"/>
    <property type="project" value="TreeGrafter"/>
</dbReference>
<reference evidence="6" key="2">
    <citation type="submission" date="2025-08" db="UniProtKB">
        <authorList>
            <consortium name="RefSeq"/>
        </authorList>
    </citation>
    <scope>IDENTIFICATION</scope>
    <source>
        <tissue evidence="6">Etiolated seedlings</tissue>
    </source>
</reference>
<dbReference type="eggNOG" id="KOG4189">
    <property type="taxonomic scope" value="Eukaryota"/>
</dbReference>
<dbReference type="Pfam" id="PF08718">
    <property type="entry name" value="GLTP"/>
    <property type="match status" value="1"/>
</dbReference>
<keyword evidence="2" id="KW-0813">Transport</keyword>
<dbReference type="SUPFAM" id="SSF110004">
    <property type="entry name" value="Glycolipid transfer protein, GLTP"/>
    <property type="match status" value="1"/>
</dbReference>
<proteinExistence type="inferred from homology"/>